<protein>
    <submittedName>
        <fullName evidence="1">Uncharacterized protein</fullName>
    </submittedName>
</protein>
<organism evidence="1 2">
    <name type="scientific">Bacillus cereus</name>
    <dbReference type="NCBI Taxonomy" id="1396"/>
    <lineage>
        <taxon>Bacteria</taxon>
        <taxon>Bacillati</taxon>
        <taxon>Bacillota</taxon>
        <taxon>Bacilli</taxon>
        <taxon>Bacillales</taxon>
        <taxon>Bacillaceae</taxon>
        <taxon>Bacillus</taxon>
        <taxon>Bacillus cereus group</taxon>
    </lineage>
</organism>
<dbReference type="PATRIC" id="fig|1396.535.peg.1796"/>
<accession>A0A164NYI1</accession>
<comment type="caution">
    <text evidence="1">The sequence shown here is derived from an EMBL/GenBank/DDBJ whole genome shotgun (WGS) entry which is preliminary data.</text>
</comment>
<reference evidence="1 2" key="1">
    <citation type="submission" date="2015-09" db="EMBL/GenBank/DDBJ databases">
        <title>Bacillus cereus food isolates.</title>
        <authorList>
            <person name="Boekhorst J."/>
        </authorList>
    </citation>
    <scope>NUCLEOTIDE SEQUENCE [LARGE SCALE GENOMIC DNA]</scope>
    <source>
        <strain evidence="1 2">B4088</strain>
    </source>
</reference>
<name>A0A164NYI1_BACCE</name>
<evidence type="ECO:0000313" key="2">
    <source>
        <dbReference type="Proteomes" id="UP000076482"/>
    </source>
</evidence>
<dbReference type="RefSeq" id="WP_063261221.1">
    <property type="nucleotide sequence ID" value="NZ_LJKE01000045.1"/>
</dbReference>
<proteinExistence type="predicted"/>
<gene>
    <name evidence="1" type="ORF">B4088_2754</name>
</gene>
<dbReference type="Proteomes" id="UP000076482">
    <property type="component" value="Unassembled WGS sequence"/>
</dbReference>
<sequence>MTFLHHAEQLVSELSKPRPNHRELKVLSEGLEASLDEMLQIAKKHKVLFLELALRGKDNRSGIISHLTNLPKHLKKVGEVRCVFSIVISTMMLYEIIKETQKSDFILGNLIQTTYGTYPITDTYDSLSKFDELPPFQQHLIIRELQSSLNMFGSYIMENKTDCNQEVASLIDLYNELSQNSNDGLGSGFVDLHRLIIRDEKDVKEKLMMLTSSLLAVIYQIYYMEDIPSRLSHYLVSLKDSGVYFREGEIHLGNEKVRIVIDEIEN</sequence>
<dbReference type="EMBL" id="LJKE01000045">
    <property type="protein sequence ID" value="KZD65997.1"/>
    <property type="molecule type" value="Genomic_DNA"/>
</dbReference>
<evidence type="ECO:0000313" key="1">
    <source>
        <dbReference type="EMBL" id="KZD65997.1"/>
    </source>
</evidence>
<dbReference type="AlphaFoldDB" id="A0A164NYI1"/>